<name>A0A200PXY5_MACCD</name>
<evidence type="ECO:0000313" key="11">
    <source>
        <dbReference type="Proteomes" id="UP000195402"/>
    </source>
</evidence>
<comment type="subunit">
    <text evidence="5">May form oligomeric structures.</text>
</comment>
<evidence type="ECO:0000256" key="7">
    <source>
        <dbReference type="RuleBase" id="RU003616"/>
    </source>
</evidence>
<keyword evidence="4" id="KW-0496">Mitochondrion</keyword>
<dbReference type="InterPro" id="IPR044656">
    <property type="entry name" value="HSP14.7/HSP23.5/HSP23.6-like"/>
</dbReference>
<keyword evidence="3" id="KW-0346">Stress response</keyword>
<organism evidence="10 11">
    <name type="scientific">Macleaya cordata</name>
    <name type="common">Five-seeded plume-poppy</name>
    <name type="synonym">Bocconia cordata</name>
    <dbReference type="NCBI Taxonomy" id="56857"/>
    <lineage>
        <taxon>Eukaryota</taxon>
        <taxon>Viridiplantae</taxon>
        <taxon>Streptophyta</taxon>
        <taxon>Embryophyta</taxon>
        <taxon>Tracheophyta</taxon>
        <taxon>Spermatophyta</taxon>
        <taxon>Magnoliopsida</taxon>
        <taxon>Ranunculales</taxon>
        <taxon>Papaveraceae</taxon>
        <taxon>Papaveroideae</taxon>
        <taxon>Macleaya</taxon>
    </lineage>
</organism>
<feature type="compositionally biased region" description="Basic and acidic residues" evidence="8">
    <location>
        <begin position="52"/>
        <end position="69"/>
    </location>
</feature>
<dbReference type="CDD" id="cd06464">
    <property type="entry name" value="ACD_sHsps-like"/>
    <property type="match status" value="1"/>
</dbReference>
<dbReference type="GO" id="GO:0006950">
    <property type="term" value="P:response to stress"/>
    <property type="evidence" value="ECO:0007669"/>
    <property type="project" value="UniProtKB-ARBA"/>
</dbReference>
<comment type="similarity">
    <text evidence="6 7">Belongs to the small heat shock protein (HSP20) family.</text>
</comment>
<feature type="domain" description="SHSP" evidence="9">
    <location>
        <begin position="110"/>
        <end position="216"/>
    </location>
</feature>
<dbReference type="Pfam" id="PF00011">
    <property type="entry name" value="HSP20"/>
    <property type="match status" value="1"/>
</dbReference>
<reference evidence="10 11" key="1">
    <citation type="journal article" date="2017" name="Mol. Plant">
        <title>The Genome of Medicinal Plant Macleaya cordata Provides New Insights into Benzylisoquinoline Alkaloids Metabolism.</title>
        <authorList>
            <person name="Liu X."/>
            <person name="Liu Y."/>
            <person name="Huang P."/>
            <person name="Ma Y."/>
            <person name="Qing Z."/>
            <person name="Tang Q."/>
            <person name="Cao H."/>
            <person name="Cheng P."/>
            <person name="Zheng Y."/>
            <person name="Yuan Z."/>
            <person name="Zhou Y."/>
            <person name="Liu J."/>
            <person name="Tang Z."/>
            <person name="Zhuo Y."/>
            <person name="Zhang Y."/>
            <person name="Yu L."/>
            <person name="Huang J."/>
            <person name="Yang P."/>
            <person name="Peng Q."/>
            <person name="Zhang J."/>
            <person name="Jiang W."/>
            <person name="Zhang Z."/>
            <person name="Lin K."/>
            <person name="Ro D.K."/>
            <person name="Chen X."/>
            <person name="Xiong X."/>
            <person name="Shang Y."/>
            <person name="Huang S."/>
            <person name="Zeng J."/>
        </authorList>
    </citation>
    <scope>NUCLEOTIDE SEQUENCE [LARGE SCALE GENOMIC DNA]</scope>
    <source>
        <strain evidence="11">cv. BLH2017</strain>
        <tissue evidence="10">Root</tissue>
    </source>
</reference>
<evidence type="ECO:0000256" key="4">
    <source>
        <dbReference type="ARBA" id="ARBA00023128"/>
    </source>
</evidence>
<sequence>MASSIALRRAAAAPYLLNRFLNPTRSASVLQSSISSFNNNAQMRNLDEDERSMDIDRRSSDSVSRRRDSSPNLFSDVFDPFSPSRSLSQLFNMMDSFMENPFVNPSSRGMVAGGLRRGWDAKEDEDALYMKIDMPGLGKEDVKVSVEQNTLIIKGEGQKENDDEESVRRYSSRIDLPPKFYKLDQVRAEMKNGVLRVCVPKVKEEERKDVHQVQVE</sequence>
<evidence type="ECO:0000313" key="10">
    <source>
        <dbReference type="EMBL" id="OVA03103.1"/>
    </source>
</evidence>
<comment type="subcellular location">
    <subcellularLocation>
        <location evidence="1">Mitochondrion</location>
    </subcellularLocation>
</comment>
<dbReference type="Gene3D" id="2.60.40.790">
    <property type="match status" value="1"/>
</dbReference>
<dbReference type="PANTHER" id="PTHR46991:SF11">
    <property type="entry name" value="SMALL HEAT SHOCK PROTEIN HSPF"/>
    <property type="match status" value="1"/>
</dbReference>
<dbReference type="PANTHER" id="PTHR46991">
    <property type="entry name" value="23.5 KDA HEAT SHOCK PROTEIN, MITOCHONDRIAL"/>
    <property type="match status" value="1"/>
</dbReference>
<keyword evidence="2" id="KW-0809">Transit peptide</keyword>
<evidence type="ECO:0000256" key="2">
    <source>
        <dbReference type="ARBA" id="ARBA00022946"/>
    </source>
</evidence>
<dbReference type="FunCoup" id="A0A200PXY5">
    <property type="interactions" value="61"/>
</dbReference>
<dbReference type="InterPro" id="IPR008978">
    <property type="entry name" value="HSP20-like_chaperone"/>
</dbReference>
<dbReference type="AlphaFoldDB" id="A0A200PXY5"/>
<dbReference type="SUPFAM" id="SSF49764">
    <property type="entry name" value="HSP20-like chaperones"/>
    <property type="match status" value="1"/>
</dbReference>
<dbReference type="GO" id="GO:0005739">
    <property type="term" value="C:mitochondrion"/>
    <property type="evidence" value="ECO:0007669"/>
    <property type="project" value="UniProtKB-SubCell"/>
</dbReference>
<proteinExistence type="inferred from homology"/>
<dbReference type="InParanoid" id="A0A200PXY5"/>
<dbReference type="PROSITE" id="PS01031">
    <property type="entry name" value="SHSP"/>
    <property type="match status" value="1"/>
</dbReference>
<dbReference type="FunFam" id="2.60.40.790:FF:000047">
    <property type="entry name" value="23.6 kDa heat shock protein mitochondrial"/>
    <property type="match status" value="1"/>
</dbReference>
<protein>
    <submittedName>
        <fullName evidence="10">Alpha crystallin/Hsp20 domain</fullName>
    </submittedName>
</protein>
<evidence type="ECO:0000256" key="5">
    <source>
        <dbReference type="ARBA" id="ARBA00062444"/>
    </source>
</evidence>
<dbReference type="InterPro" id="IPR002068">
    <property type="entry name" value="A-crystallin/Hsp20_dom"/>
</dbReference>
<evidence type="ECO:0000256" key="8">
    <source>
        <dbReference type="SAM" id="MobiDB-lite"/>
    </source>
</evidence>
<comment type="caution">
    <text evidence="10">The sequence shown here is derived from an EMBL/GenBank/DDBJ whole genome shotgun (WGS) entry which is preliminary data.</text>
</comment>
<dbReference type="EMBL" id="MVGT01003857">
    <property type="protein sequence ID" value="OVA03103.1"/>
    <property type="molecule type" value="Genomic_DNA"/>
</dbReference>
<evidence type="ECO:0000256" key="6">
    <source>
        <dbReference type="PROSITE-ProRule" id="PRU00285"/>
    </source>
</evidence>
<gene>
    <name evidence="10" type="ORF">BVC80_8857g26</name>
</gene>
<evidence type="ECO:0000256" key="1">
    <source>
        <dbReference type="ARBA" id="ARBA00004173"/>
    </source>
</evidence>
<keyword evidence="11" id="KW-1185">Reference proteome</keyword>
<evidence type="ECO:0000256" key="3">
    <source>
        <dbReference type="ARBA" id="ARBA00023016"/>
    </source>
</evidence>
<dbReference type="OMA" id="NTNAMRH"/>
<dbReference type="STRING" id="56857.A0A200PXY5"/>
<feature type="region of interest" description="Disordered" evidence="8">
    <location>
        <begin position="41"/>
        <end position="69"/>
    </location>
</feature>
<evidence type="ECO:0000259" key="9">
    <source>
        <dbReference type="PROSITE" id="PS01031"/>
    </source>
</evidence>
<dbReference type="Proteomes" id="UP000195402">
    <property type="component" value="Unassembled WGS sequence"/>
</dbReference>
<dbReference type="OrthoDB" id="1431247at2759"/>
<accession>A0A200PXY5</accession>